<feature type="modified residue" description="4-aspartylphosphate" evidence="6">
    <location>
        <position position="56"/>
    </location>
</feature>
<keyword evidence="10" id="KW-0808">Transferase</keyword>
<keyword evidence="11" id="KW-1185">Reference proteome</keyword>
<dbReference type="STRING" id="3988.B9TFI0"/>
<dbReference type="GO" id="GO:0000156">
    <property type="term" value="F:phosphorelay response regulator activity"/>
    <property type="evidence" value="ECO:0000318"/>
    <property type="project" value="GO_Central"/>
</dbReference>
<dbReference type="Pfam" id="PF00072">
    <property type="entry name" value="Response_reg"/>
    <property type="match status" value="1"/>
</dbReference>
<proteinExistence type="predicted"/>
<keyword evidence="4 7" id="KW-0238">DNA-binding</keyword>
<dbReference type="GO" id="GO:0000976">
    <property type="term" value="F:transcription cis-regulatory region binding"/>
    <property type="evidence" value="ECO:0000318"/>
    <property type="project" value="GO_Central"/>
</dbReference>
<dbReference type="CDD" id="cd17574">
    <property type="entry name" value="REC_OmpR"/>
    <property type="match status" value="1"/>
</dbReference>
<feature type="domain" description="OmpR/PhoB-type" evidence="9">
    <location>
        <begin position="130"/>
        <end position="227"/>
    </location>
</feature>
<name>B9TFI0_RICCO</name>
<evidence type="ECO:0000313" key="10">
    <source>
        <dbReference type="EMBL" id="EEF25384.1"/>
    </source>
</evidence>
<accession>B9TFI0</accession>
<protein>
    <submittedName>
        <fullName evidence="10">Two-component system sensor histidine kinase/response regulator, putative</fullName>
    </submittedName>
</protein>
<dbReference type="PANTHER" id="PTHR48111:SF22">
    <property type="entry name" value="REGULATOR OF RPOS"/>
    <property type="match status" value="1"/>
</dbReference>
<feature type="domain" description="Response regulatory" evidence="8">
    <location>
        <begin position="8"/>
        <end position="122"/>
    </location>
</feature>
<dbReference type="SMART" id="SM00862">
    <property type="entry name" value="Trans_reg_C"/>
    <property type="match status" value="1"/>
</dbReference>
<dbReference type="EMBL" id="EQ979808">
    <property type="protein sequence ID" value="EEF25384.1"/>
    <property type="molecule type" value="Genomic_DNA"/>
</dbReference>
<dbReference type="Gene3D" id="3.40.50.2300">
    <property type="match status" value="1"/>
</dbReference>
<evidence type="ECO:0000256" key="1">
    <source>
        <dbReference type="ARBA" id="ARBA00022553"/>
    </source>
</evidence>
<evidence type="ECO:0000259" key="8">
    <source>
        <dbReference type="PROSITE" id="PS50110"/>
    </source>
</evidence>
<reference evidence="11" key="1">
    <citation type="journal article" date="2010" name="Nat. Biotechnol.">
        <title>Draft genome sequence of the oilseed species Ricinus communis.</title>
        <authorList>
            <person name="Chan A.P."/>
            <person name="Crabtree J."/>
            <person name="Zhao Q."/>
            <person name="Lorenzi H."/>
            <person name="Orvis J."/>
            <person name="Puiu D."/>
            <person name="Melake-Berhan A."/>
            <person name="Jones K.M."/>
            <person name="Redman J."/>
            <person name="Chen G."/>
            <person name="Cahoon E.B."/>
            <person name="Gedil M."/>
            <person name="Stanke M."/>
            <person name="Haas B.J."/>
            <person name="Wortman J.R."/>
            <person name="Fraser-Liggett C.M."/>
            <person name="Ravel J."/>
            <person name="Rabinowicz P.D."/>
        </authorList>
    </citation>
    <scope>NUCLEOTIDE SEQUENCE [LARGE SCALE GENOMIC DNA]</scope>
    <source>
        <strain evidence="11">cv. Hale</strain>
    </source>
</reference>
<keyword evidence="3" id="KW-0805">Transcription regulation</keyword>
<dbReference type="InterPro" id="IPR036388">
    <property type="entry name" value="WH-like_DNA-bd_sf"/>
</dbReference>
<dbReference type="PROSITE" id="PS51755">
    <property type="entry name" value="OMPR_PHOB"/>
    <property type="match status" value="1"/>
</dbReference>
<organism evidence="10 11">
    <name type="scientific">Ricinus communis</name>
    <name type="common">Castor bean</name>
    <dbReference type="NCBI Taxonomy" id="3988"/>
    <lineage>
        <taxon>Eukaryota</taxon>
        <taxon>Viridiplantae</taxon>
        <taxon>Streptophyta</taxon>
        <taxon>Embryophyta</taxon>
        <taxon>Tracheophyta</taxon>
        <taxon>Spermatophyta</taxon>
        <taxon>Magnoliopsida</taxon>
        <taxon>eudicotyledons</taxon>
        <taxon>Gunneridae</taxon>
        <taxon>Pentapetalae</taxon>
        <taxon>rosids</taxon>
        <taxon>fabids</taxon>
        <taxon>Malpighiales</taxon>
        <taxon>Euphorbiaceae</taxon>
        <taxon>Acalyphoideae</taxon>
        <taxon>Acalypheae</taxon>
        <taxon>Ricinus</taxon>
    </lineage>
</organism>
<dbReference type="SMART" id="SM00448">
    <property type="entry name" value="REC"/>
    <property type="match status" value="1"/>
</dbReference>
<dbReference type="Pfam" id="PF00486">
    <property type="entry name" value="Trans_reg_C"/>
    <property type="match status" value="1"/>
</dbReference>
<evidence type="ECO:0000313" key="11">
    <source>
        <dbReference type="Proteomes" id="UP000008311"/>
    </source>
</evidence>
<dbReference type="PANTHER" id="PTHR48111">
    <property type="entry name" value="REGULATOR OF RPOS"/>
    <property type="match status" value="1"/>
</dbReference>
<dbReference type="GO" id="GO:0006355">
    <property type="term" value="P:regulation of DNA-templated transcription"/>
    <property type="evidence" value="ECO:0000318"/>
    <property type="project" value="GO_Central"/>
</dbReference>
<sequence length="230" mass="26085">GARRWDMRILVIEDNKDILVNIVDYFAKNHKVDCAQDGLTGLHLAVTQEFDLIILDVMLPGIDGIQLTKRLRQDGNRITPIIMLTARDTLDDRLKGFESGVDDYLVKPFSLSELEARALAIYKRANGLVRTKLVVDDLIFDLETMAVKRAGVTLKIAPLGLKLLELLMQHSPNAVKRSYLEEHFWSDVSTRGDNLRAHIHQLRSEIDKPFDRPLVHTIHGIGYRIGLANE</sequence>
<keyword evidence="1 6" id="KW-0597">Phosphoprotein</keyword>
<keyword evidence="5" id="KW-0804">Transcription</keyword>
<dbReference type="InterPro" id="IPR001789">
    <property type="entry name" value="Sig_transdc_resp-reg_receiver"/>
</dbReference>
<dbReference type="GO" id="GO:0005829">
    <property type="term" value="C:cytosol"/>
    <property type="evidence" value="ECO:0000318"/>
    <property type="project" value="GO_Central"/>
</dbReference>
<feature type="DNA-binding region" description="OmpR/PhoB-type" evidence="7">
    <location>
        <begin position="130"/>
        <end position="227"/>
    </location>
</feature>
<keyword evidence="2" id="KW-0902">Two-component regulatory system</keyword>
<dbReference type="GO" id="GO:0032993">
    <property type="term" value="C:protein-DNA complex"/>
    <property type="evidence" value="ECO:0000318"/>
    <property type="project" value="GO_Central"/>
</dbReference>
<dbReference type="Gene3D" id="1.10.10.10">
    <property type="entry name" value="Winged helix-like DNA-binding domain superfamily/Winged helix DNA-binding domain"/>
    <property type="match status" value="1"/>
</dbReference>
<dbReference type="PROSITE" id="PS50110">
    <property type="entry name" value="RESPONSE_REGULATORY"/>
    <property type="match status" value="1"/>
</dbReference>
<evidence type="ECO:0000259" key="9">
    <source>
        <dbReference type="PROSITE" id="PS51755"/>
    </source>
</evidence>
<evidence type="ECO:0000256" key="6">
    <source>
        <dbReference type="PROSITE-ProRule" id="PRU00169"/>
    </source>
</evidence>
<dbReference type="InterPro" id="IPR001867">
    <property type="entry name" value="OmpR/PhoB-type_DNA-bd"/>
</dbReference>
<evidence type="ECO:0000256" key="3">
    <source>
        <dbReference type="ARBA" id="ARBA00023015"/>
    </source>
</evidence>
<dbReference type="AlphaFoldDB" id="B9TFI0"/>
<evidence type="ECO:0000256" key="2">
    <source>
        <dbReference type="ARBA" id="ARBA00023012"/>
    </source>
</evidence>
<dbReference type="SUPFAM" id="SSF52172">
    <property type="entry name" value="CheY-like"/>
    <property type="match status" value="1"/>
</dbReference>
<dbReference type="InterPro" id="IPR011006">
    <property type="entry name" value="CheY-like_superfamily"/>
</dbReference>
<feature type="non-terminal residue" evidence="10">
    <location>
        <position position="1"/>
    </location>
</feature>
<gene>
    <name evidence="10" type="ORF">RCOM_1897770</name>
</gene>
<evidence type="ECO:0000256" key="7">
    <source>
        <dbReference type="PROSITE-ProRule" id="PRU01091"/>
    </source>
</evidence>
<dbReference type="Proteomes" id="UP000008311">
    <property type="component" value="Unassembled WGS sequence"/>
</dbReference>
<dbReference type="eggNOG" id="KOG0519">
    <property type="taxonomic scope" value="Eukaryota"/>
</dbReference>
<dbReference type="GO" id="GO:0016301">
    <property type="term" value="F:kinase activity"/>
    <property type="evidence" value="ECO:0007669"/>
    <property type="project" value="UniProtKB-KW"/>
</dbReference>
<keyword evidence="10" id="KW-0418">Kinase</keyword>
<evidence type="ECO:0000256" key="5">
    <source>
        <dbReference type="ARBA" id="ARBA00023163"/>
    </source>
</evidence>
<dbReference type="InterPro" id="IPR039420">
    <property type="entry name" value="WalR-like"/>
</dbReference>
<evidence type="ECO:0000256" key="4">
    <source>
        <dbReference type="ARBA" id="ARBA00023125"/>
    </source>
</evidence>
<dbReference type="InParanoid" id="B9TFI0"/>